<evidence type="ECO:0000313" key="3">
    <source>
        <dbReference type="EMBL" id="VFK27982.1"/>
    </source>
</evidence>
<sequence length="64" mass="7581">MKLHPQLIQKQGKNEFVVLSIEEYESLTRLVEDYEDLKDLREEKNRSQEQKPVPLKTVVKELGL</sequence>
<accession>A0A450X2V8</accession>
<dbReference type="EMBL" id="CAADFO010000005">
    <property type="protein sequence ID" value="VFK23626.1"/>
    <property type="molecule type" value="Genomic_DNA"/>
</dbReference>
<organism evidence="2">
    <name type="scientific">Candidatus Kentrum sp. MB</name>
    <dbReference type="NCBI Taxonomy" id="2138164"/>
    <lineage>
        <taxon>Bacteria</taxon>
        <taxon>Pseudomonadati</taxon>
        <taxon>Pseudomonadota</taxon>
        <taxon>Gammaproteobacteria</taxon>
        <taxon>Candidatus Kentrum</taxon>
    </lineage>
</organism>
<reference evidence="2" key="1">
    <citation type="submission" date="2019-02" db="EMBL/GenBank/DDBJ databases">
        <authorList>
            <person name="Gruber-Vodicka R. H."/>
            <person name="Seah K. B. B."/>
        </authorList>
    </citation>
    <scope>NUCLEOTIDE SEQUENCE</scope>
    <source>
        <strain evidence="2">BECK_BZ197</strain>
        <strain evidence="3">BECK_BZ199</strain>
    </source>
</reference>
<comment type="similarity">
    <text evidence="1">Belongs to the phD/YefM antitoxin family.</text>
</comment>
<name>A0A450X2V8_9GAMM</name>
<evidence type="ECO:0000256" key="1">
    <source>
        <dbReference type="ARBA" id="ARBA00009981"/>
    </source>
</evidence>
<gene>
    <name evidence="2" type="ORF">BECKMB1821G_GA0114241_100562</name>
    <name evidence="3" type="ORF">BECKMB1821I_GA0114274_100560</name>
</gene>
<proteinExistence type="inferred from homology"/>
<evidence type="ECO:0000313" key="2">
    <source>
        <dbReference type="EMBL" id="VFK23626.1"/>
    </source>
</evidence>
<dbReference type="NCBIfam" id="TIGR01552">
    <property type="entry name" value="phd_fam"/>
    <property type="match status" value="1"/>
</dbReference>
<dbReference type="SUPFAM" id="SSF143120">
    <property type="entry name" value="YefM-like"/>
    <property type="match status" value="1"/>
</dbReference>
<dbReference type="EMBL" id="CAADFQ010000005">
    <property type="protein sequence ID" value="VFK27982.1"/>
    <property type="molecule type" value="Genomic_DNA"/>
</dbReference>
<dbReference type="Gene3D" id="3.40.1620.10">
    <property type="entry name" value="YefM-like domain"/>
    <property type="match status" value="1"/>
</dbReference>
<dbReference type="InterPro" id="IPR036165">
    <property type="entry name" value="YefM-like_sf"/>
</dbReference>
<protein>
    <submittedName>
        <fullName evidence="2">Prevent-host-death family protein</fullName>
    </submittedName>
</protein>
<dbReference type="AlphaFoldDB" id="A0A450X2V8"/>